<dbReference type="SUPFAM" id="SSF54556">
    <property type="entry name" value="Chitinase insertion domain"/>
    <property type="match status" value="1"/>
</dbReference>
<dbReference type="InterPro" id="IPR017853">
    <property type="entry name" value="GH"/>
</dbReference>
<evidence type="ECO:0000313" key="8">
    <source>
        <dbReference type="EMBL" id="GMN67452.1"/>
    </source>
</evidence>
<dbReference type="Gramene" id="FCD_00037316-RA">
    <property type="protein sequence ID" value="FCD_00037316-RA:cds"/>
    <property type="gene ID" value="FCD_00037316"/>
</dbReference>
<evidence type="ECO:0000313" key="9">
    <source>
        <dbReference type="Proteomes" id="UP001187192"/>
    </source>
</evidence>
<comment type="caution">
    <text evidence="7">The sequence shown here is derived from an EMBL/GenBank/DDBJ whole genome shotgun (WGS) entry which is preliminary data.</text>
</comment>
<dbReference type="PANTHER" id="PTHR11177">
    <property type="entry name" value="CHITINASE"/>
    <property type="match status" value="1"/>
</dbReference>
<dbReference type="Gene3D" id="3.20.20.80">
    <property type="entry name" value="Glycosidases"/>
    <property type="match status" value="2"/>
</dbReference>
<dbReference type="Pfam" id="PF00704">
    <property type="entry name" value="Glyco_hydro_18"/>
    <property type="match status" value="2"/>
</dbReference>
<dbReference type="GO" id="GO:0006032">
    <property type="term" value="P:chitin catabolic process"/>
    <property type="evidence" value="ECO:0007669"/>
    <property type="project" value="TreeGrafter"/>
</dbReference>
<evidence type="ECO:0000256" key="3">
    <source>
        <dbReference type="ARBA" id="ARBA00022801"/>
    </source>
</evidence>
<sequence length="168" mass="18508">MVLGLPFYGYAWRLVDENRNGLYASANGPALASDSTLGYTEIKKFIADNQNVGKTVFNGTVVTDYCYAGTTWIGHDDEQSISRKNVGKTVFNGTVVTDYCYAGTTWIGYDDEQSISRKVSYAKNRGLLGYFGWHAGADSDMILSGQGLGEHKIEIQEMTAGVWDMENI</sequence>
<dbReference type="Proteomes" id="UP001187192">
    <property type="component" value="Unassembled WGS sequence"/>
</dbReference>
<dbReference type="InterPro" id="IPR001223">
    <property type="entry name" value="Glyco_hydro18_cat"/>
</dbReference>
<dbReference type="GO" id="GO:0005576">
    <property type="term" value="C:extracellular region"/>
    <property type="evidence" value="ECO:0007669"/>
    <property type="project" value="TreeGrafter"/>
</dbReference>
<dbReference type="EMBL" id="BTGU01000453">
    <property type="protein sequence ID" value="GMN67447.1"/>
    <property type="molecule type" value="Genomic_DNA"/>
</dbReference>
<keyword evidence="5" id="KW-0326">Glycosidase</keyword>
<dbReference type="GO" id="GO:0004568">
    <property type="term" value="F:chitinase activity"/>
    <property type="evidence" value="ECO:0007669"/>
    <property type="project" value="TreeGrafter"/>
</dbReference>
<dbReference type="SUPFAM" id="SSF51445">
    <property type="entry name" value="(Trans)glycosidases"/>
    <property type="match status" value="1"/>
</dbReference>
<protein>
    <recommendedName>
        <fullName evidence="6">GH18 domain-containing protein</fullName>
    </recommendedName>
</protein>
<dbReference type="PANTHER" id="PTHR11177:SF383">
    <property type="entry name" value="GLYCOSYL HYDROLASE FAMILY PROTEIN WITH CHITINASE INSERTION DOMAIN-CONTAINING PROTEIN"/>
    <property type="match status" value="1"/>
</dbReference>
<evidence type="ECO:0000256" key="2">
    <source>
        <dbReference type="ARBA" id="ARBA00022729"/>
    </source>
</evidence>
<dbReference type="GO" id="GO:0008061">
    <property type="term" value="F:chitin binding"/>
    <property type="evidence" value="ECO:0007669"/>
    <property type="project" value="TreeGrafter"/>
</dbReference>
<dbReference type="GO" id="GO:0005975">
    <property type="term" value="P:carbohydrate metabolic process"/>
    <property type="evidence" value="ECO:0007669"/>
    <property type="project" value="InterPro"/>
</dbReference>
<dbReference type="InterPro" id="IPR029070">
    <property type="entry name" value="Chitinase_insertion_sf"/>
</dbReference>
<comment type="similarity">
    <text evidence="1">Belongs to the glycosyl hydrolase 18 family. Chitinase class V subfamily.</text>
</comment>
<keyword evidence="9" id="KW-1185">Reference proteome</keyword>
<keyword evidence="2" id="KW-0732">Signal</keyword>
<feature type="domain" description="GH18" evidence="6">
    <location>
        <begin position="1"/>
        <end position="151"/>
    </location>
</feature>
<keyword evidence="4" id="KW-0325">Glycoprotein</keyword>
<keyword evidence="3" id="KW-0378">Hydrolase</keyword>
<evidence type="ECO:0000256" key="4">
    <source>
        <dbReference type="ARBA" id="ARBA00023180"/>
    </source>
</evidence>
<gene>
    <name evidence="7" type="ORF">TIFTF001_036509</name>
    <name evidence="8" type="ORF">TIFTF001_036511</name>
</gene>
<organism evidence="7 9">
    <name type="scientific">Ficus carica</name>
    <name type="common">Common fig</name>
    <dbReference type="NCBI Taxonomy" id="3494"/>
    <lineage>
        <taxon>Eukaryota</taxon>
        <taxon>Viridiplantae</taxon>
        <taxon>Streptophyta</taxon>
        <taxon>Embryophyta</taxon>
        <taxon>Tracheophyta</taxon>
        <taxon>Spermatophyta</taxon>
        <taxon>Magnoliopsida</taxon>
        <taxon>eudicotyledons</taxon>
        <taxon>Gunneridae</taxon>
        <taxon>Pentapetalae</taxon>
        <taxon>rosids</taxon>
        <taxon>fabids</taxon>
        <taxon>Rosales</taxon>
        <taxon>Moraceae</taxon>
        <taxon>Ficeae</taxon>
        <taxon>Ficus</taxon>
    </lineage>
</organism>
<dbReference type="AlphaFoldDB" id="A0AA88JBA2"/>
<evidence type="ECO:0000256" key="5">
    <source>
        <dbReference type="ARBA" id="ARBA00023295"/>
    </source>
</evidence>
<dbReference type="InterPro" id="IPR050314">
    <property type="entry name" value="Glycosyl_Hydrlase_18"/>
</dbReference>
<evidence type="ECO:0000313" key="7">
    <source>
        <dbReference type="EMBL" id="GMN67447.1"/>
    </source>
</evidence>
<evidence type="ECO:0000256" key="1">
    <source>
        <dbReference type="ARBA" id="ARBA00008682"/>
    </source>
</evidence>
<dbReference type="FunFam" id="3.10.50.10:FF:000003">
    <property type="entry name" value="Class V chitinase CHIT5b"/>
    <property type="match status" value="1"/>
</dbReference>
<accession>A0AA88JBA2</accession>
<evidence type="ECO:0000259" key="6">
    <source>
        <dbReference type="PROSITE" id="PS51910"/>
    </source>
</evidence>
<dbReference type="Gene3D" id="3.10.50.10">
    <property type="match status" value="2"/>
</dbReference>
<dbReference type="PROSITE" id="PS51910">
    <property type="entry name" value="GH18_2"/>
    <property type="match status" value="1"/>
</dbReference>
<dbReference type="EMBL" id="BTGU01000454">
    <property type="protein sequence ID" value="GMN67452.1"/>
    <property type="molecule type" value="Genomic_DNA"/>
</dbReference>
<name>A0AA88JBA2_FICCA</name>
<reference evidence="7" key="1">
    <citation type="submission" date="2023-07" db="EMBL/GenBank/DDBJ databases">
        <title>draft genome sequence of fig (Ficus carica).</title>
        <authorList>
            <person name="Takahashi T."/>
            <person name="Nishimura K."/>
        </authorList>
    </citation>
    <scope>NUCLEOTIDE SEQUENCE</scope>
</reference>
<proteinExistence type="inferred from homology"/>